<dbReference type="PROSITE" id="PS50887">
    <property type="entry name" value="GGDEF"/>
    <property type="match status" value="1"/>
</dbReference>
<dbReference type="InterPro" id="IPR043128">
    <property type="entry name" value="Rev_trsase/Diguanyl_cyclase"/>
</dbReference>
<dbReference type="PANTHER" id="PTHR45138">
    <property type="entry name" value="REGULATORY COMPONENTS OF SENSORY TRANSDUCTION SYSTEM"/>
    <property type="match status" value="1"/>
</dbReference>
<dbReference type="Gene3D" id="3.30.70.270">
    <property type="match status" value="1"/>
</dbReference>
<dbReference type="CDD" id="cd01949">
    <property type="entry name" value="GGDEF"/>
    <property type="match status" value="1"/>
</dbReference>
<keyword evidence="7" id="KW-1185">Reference proteome</keyword>
<feature type="transmembrane region" description="Helical" evidence="3">
    <location>
        <begin position="185"/>
        <end position="205"/>
    </location>
</feature>
<gene>
    <name evidence="6" type="ORF">FHP24_17710</name>
</gene>
<name>A0A5C4XI18_9HYPH</name>
<dbReference type="FunFam" id="3.30.70.270:FF:000001">
    <property type="entry name" value="Diguanylate cyclase domain protein"/>
    <property type="match status" value="1"/>
</dbReference>
<dbReference type="CDD" id="cd06225">
    <property type="entry name" value="HAMP"/>
    <property type="match status" value="1"/>
</dbReference>
<evidence type="ECO:0000259" key="4">
    <source>
        <dbReference type="PROSITE" id="PS50885"/>
    </source>
</evidence>
<protein>
    <recommendedName>
        <fullName evidence="1">diguanylate cyclase</fullName>
        <ecNumber evidence="1">2.7.7.65</ecNumber>
    </recommendedName>
</protein>
<dbReference type="Pfam" id="PF00672">
    <property type="entry name" value="HAMP"/>
    <property type="match status" value="1"/>
</dbReference>
<dbReference type="Gene3D" id="3.30.450.40">
    <property type="match status" value="1"/>
</dbReference>
<dbReference type="InterPro" id="IPR003660">
    <property type="entry name" value="HAMP_dom"/>
</dbReference>
<dbReference type="GO" id="GO:0007165">
    <property type="term" value="P:signal transduction"/>
    <property type="evidence" value="ECO:0007669"/>
    <property type="project" value="InterPro"/>
</dbReference>
<dbReference type="InterPro" id="IPR029787">
    <property type="entry name" value="Nucleotide_cyclase"/>
</dbReference>
<dbReference type="Proteomes" id="UP000311605">
    <property type="component" value="Unassembled WGS sequence"/>
</dbReference>
<dbReference type="SUPFAM" id="SSF55073">
    <property type="entry name" value="Nucleotide cyclase"/>
    <property type="match status" value="1"/>
</dbReference>
<dbReference type="SUPFAM" id="SSF158472">
    <property type="entry name" value="HAMP domain-like"/>
    <property type="match status" value="1"/>
</dbReference>
<dbReference type="AlphaFoldDB" id="A0A5C4XI18"/>
<dbReference type="PANTHER" id="PTHR45138:SF9">
    <property type="entry name" value="DIGUANYLATE CYCLASE DGCM-RELATED"/>
    <property type="match status" value="1"/>
</dbReference>
<dbReference type="SMART" id="SM00267">
    <property type="entry name" value="GGDEF"/>
    <property type="match status" value="1"/>
</dbReference>
<reference evidence="6 7" key="1">
    <citation type="submission" date="2019-06" db="EMBL/GenBank/DDBJ databases">
        <title>The draft genome of Rhizobium smilacinae PTYR-5.</title>
        <authorList>
            <person name="Liu L."/>
            <person name="Li L."/>
            <person name="Zhang X."/>
        </authorList>
    </citation>
    <scope>NUCLEOTIDE SEQUENCE [LARGE SCALE GENOMIC DNA]</scope>
    <source>
        <strain evidence="6 7">PTYR-5</strain>
    </source>
</reference>
<dbReference type="InterPro" id="IPR050469">
    <property type="entry name" value="Diguanylate_Cyclase"/>
</dbReference>
<comment type="caution">
    <text evidence="6">The sequence shown here is derived from an EMBL/GenBank/DDBJ whole genome shotgun (WGS) entry which is preliminary data.</text>
</comment>
<evidence type="ECO:0000256" key="3">
    <source>
        <dbReference type="SAM" id="Phobius"/>
    </source>
</evidence>
<evidence type="ECO:0000256" key="2">
    <source>
        <dbReference type="ARBA" id="ARBA00034247"/>
    </source>
</evidence>
<dbReference type="RefSeq" id="WP_139677537.1">
    <property type="nucleotide sequence ID" value="NZ_VDMN01000003.1"/>
</dbReference>
<feature type="domain" description="GGDEF" evidence="5">
    <location>
        <begin position="455"/>
        <end position="588"/>
    </location>
</feature>
<dbReference type="SMART" id="SM00304">
    <property type="entry name" value="HAMP"/>
    <property type="match status" value="1"/>
</dbReference>
<dbReference type="EC" id="2.7.7.65" evidence="1"/>
<keyword evidence="3" id="KW-0812">Transmembrane</keyword>
<evidence type="ECO:0000259" key="5">
    <source>
        <dbReference type="PROSITE" id="PS50887"/>
    </source>
</evidence>
<evidence type="ECO:0000313" key="7">
    <source>
        <dbReference type="Proteomes" id="UP000311605"/>
    </source>
</evidence>
<dbReference type="NCBIfam" id="TIGR00254">
    <property type="entry name" value="GGDEF"/>
    <property type="match status" value="1"/>
</dbReference>
<accession>A0A5C4XI18</accession>
<proteinExistence type="predicted"/>
<organism evidence="6 7">
    <name type="scientific">Aliirhizobium smilacinae</name>
    <dbReference type="NCBI Taxonomy" id="1395944"/>
    <lineage>
        <taxon>Bacteria</taxon>
        <taxon>Pseudomonadati</taxon>
        <taxon>Pseudomonadota</taxon>
        <taxon>Alphaproteobacteria</taxon>
        <taxon>Hyphomicrobiales</taxon>
        <taxon>Rhizobiaceae</taxon>
        <taxon>Aliirhizobium</taxon>
    </lineage>
</organism>
<dbReference type="OrthoDB" id="9812260at2"/>
<evidence type="ECO:0000256" key="1">
    <source>
        <dbReference type="ARBA" id="ARBA00012528"/>
    </source>
</evidence>
<keyword evidence="3" id="KW-0472">Membrane</keyword>
<feature type="domain" description="HAMP" evidence="4">
    <location>
        <begin position="207"/>
        <end position="260"/>
    </location>
</feature>
<dbReference type="EMBL" id="VDMN01000003">
    <property type="protein sequence ID" value="TNM63047.1"/>
    <property type="molecule type" value="Genomic_DNA"/>
</dbReference>
<dbReference type="InterPro" id="IPR029016">
    <property type="entry name" value="GAF-like_dom_sf"/>
</dbReference>
<dbReference type="Gene3D" id="6.10.340.10">
    <property type="match status" value="1"/>
</dbReference>
<dbReference type="GO" id="GO:0052621">
    <property type="term" value="F:diguanylate cyclase activity"/>
    <property type="evidence" value="ECO:0007669"/>
    <property type="project" value="UniProtKB-EC"/>
</dbReference>
<dbReference type="PROSITE" id="PS50885">
    <property type="entry name" value="HAMP"/>
    <property type="match status" value="1"/>
</dbReference>
<sequence length="592" mass="66228">MRLSTITHLAYAVTLVLTTVSASTFILSARSASQERTAIQQHLELDDLAEELAVLAESRTDEARLYVMRGDEQHLARFYVDDDQEGHLEGTLKKLSDLGVSAEERAMFDRIRSAADAIDVIEKDAIGAYRAGRQDDAQQALFGDAHYRLQTDLVKQVEDVRASITTRSQGIVDAAKARSDFFGTIAKSMLALTALMFLAVLYFVLSRRVALPLIRMSNVVTRLARQDYDVEVLDDGRKDEIGEMNHAIQIFRDNGLERERLDAERRKDQRMKDLMLQMMHRVQACQNQEELSDVVSRFMPQIFPDAAGHLFVLKEQGSILHSLGQWLNPVASELHFSIDDCWALRRGRPHLSEPEGDDVTCHHIHIGTSSNLCIPLTALGDIVGLLYLETDIGNHASYADRLYFELLAENVGLAVANLQLRQRLVGMAKRDALTGLLNRRSLDEALNRLIEDPGTPLACLMIDIDHFKRFNDQFGHDAGDAVMQYVARILSEVIGDHGEVFRFGGEEFTILLPGATETDAEKIAEHLRQSVERAPLSYRGRLLDPVTISLGVSRSPQGGTVSSVLERADRALLTAKKNGRNQWISEETWQSA</sequence>
<dbReference type="GO" id="GO:0016020">
    <property type="term" value="C:membrane"/>
    <property type="evidence" value="ECO:0007669"/>
    <property type="project" value="InterPro"/>
</dbReference>
<keyword evidence="3" id="KW-1133">Transmembrane helix</keyword>
<comment type="catalytic activity">
    <reaction evidence="2">
        <text>2 GTP = 3',3'-c-di-GMP + 2 diphosphate</text>
        <dbReference type="Rhea" id="RHEA:24898"/>
        <dbReference type="ChEBI" id="CHEBI:33019"/>
        <dbReference type="ChEBI" id="CHEBI:37565"/>
        <dbReference type="ChEBI" id="CHEBI:58805"/>
        <dbReference type="EC" id="2.7.7.65"/>
    </reaction>
</comment>
<dbReference type="InterPro" id="IPR000160">
    <property type="entry name" value="GGDEF_dom"/>
</dbReference>
<evidence type="ECO:0000313" key="6">
    <source>
        <dbReference type="EMBL" id="TNM63047.1"/>
    </source>
</evidence>
<dbReference type="SUPFAM" id="SSF55781">
    <property type="entry name" value="GAF domain-like"/>
    <property type="match status" value="1"/>
</dbReference>
<dbReference type="Pfam" id="PF00990">
    <property type="entry name" value="GGDEF"/>
    <property type="match status" value="1"/>
</dbReference>